<dbReference type="Proteomes" id="UP000298615">
    <property type="component" value="Chromosome"/>
</dbReference>
<dbReference type="OrthoDB" id="9772633at2"/>
<dbReference type="CDD" id="cd24007">
    <property type="entry name" value="ASKHA_NBD_eukNAGK-like"/>
    <property type="match status" value="1"/>
</dbReference>
<dbReference type="PANTHER" id="PTHR12862:SF0">
    <property type="entry name" value="N-ACETYL-D-GLUCOSAMINE KINASE"/>
    <property type="match status" value="1"/>
</dbReference>
<dbReference type="EMBL" id="CP039712">
    <property type="protein sequence ID" value="QCI85846.1"/>
    <property type="molecule type" value="Genomic_DNA"/>
</dbReference>
<dbReference type="InterPro" id="IPR002731">
    <property type="entry name" value="ATPase_BadF"/>
</dbReference>
<organism evidence="1 2">
    <name type="scientific">Vagococcus zengguangii</name>
    <dbReference type="NCBI Taxonomy" id="2571750"/>
    <lineage>
        <taxon>Bacteria</taxon>
        <taxon>Bacillati</taxon>
        <taxon>Bacillota</taxon>
        <taxon>Bacilli</taxon>
        <taxon>Lactobacillales</taxon>
        <taxon>Enterococcaceae</taxon>
        <taxon>Vagococcus</taxon>
    </lineage>
</organism>
<name>A0A4D7CUD9_9ENTE</name>
<dbReference type="AlphaFoldDB" id="A0A4D7CUD9"/>
<sequence>MSMLIIKVMARIIVTRKIVSIGIKTLLKNNISLNKTGSETMKYIMGVDCGGTKTEAIAYDKKGHVLKQTVTGFGNLVIAYEQALGHIKEAVTTLFQELGQENCQHIVLGIAGIDAGGLKERVQADLQGWPCPVTLMNDGQLAQYAILKGANGAIIIAGTGSVMIGRVENQWYRVGGWGHLFGDDGSAYGIARAAIQQCLAEYDQGQEPSALSQAVLNFFKVGDVLALTRQVYAMNKGQIAEVAVVVADLAATNQDAQRLLVEAGQALAQQVSQLASKMSDNQGPFNIGLNGSVIEKNPLVYQAFNDYLAEHFNQDYQLIKKTASCASGAYYYQKRMEAK</sequence>
<dbReference type="KEGG" id="vao:FA707_02185"/>
<dbReference type="InterPro" id="IPR043129">
    <property type="entry name" value="ATPase_NBD"/>
</dbReference>
<evidence type="ECO:0000313" key="2">
    <source>
        <dbReference type="Proteomes" id="UP000298615"/>
    </source>
</evidence>
<dbReference type="SUPFAM" id="SSF53067">
    <property type="entry name" value="Actin-like ATPase domain"/>
    <property type="match status" value="2"/>
</dbReference>
<dbReference type="InterPro" id="IPR039758">
    <property type="entry name" value="NAGK-like"/>
</dbReference>
<gene>
    <name evidence="1" type="ORF">FA707_02185</name>
</gene>
<dbReference type="Gene3D" id="3.30.420.40">
    <property type="match status" value="2"/>
</dbReference>
<proteinExistence type="predicted"/>
<dbReference type="PANTHER" id="PTHR12862">
    <property type="entry name" value="BADF TYPE ATPASE DOMAIN-CONTAINING PROTEIN"/>
    <property type="match status" value="1"/>
</dbReference>
<keyword evidence="2" id="KW-1185">Reference proteome</keyword>
<reference evidence="1 2" key="1">
    <citation type="submission" date="2019-04" db="EMBL/GenBank/DDBJ databases">
        <title>Vagococcus sp. nov., isolated from faeces of yaks (Bos grunniens).</title>
        <authorList>
            <person name="Ge Y."/>
        </authorList>
    </citation>
    <scope>NUCLEOTIDE SEQUENCE [LARGE SCALE GENOMIC DNA]</scope>
    <source>
        <strain evidence="1 2">MN-17</strain>
    </source>
</reference>
<accession>A0A4D7CUD9</accession>
<dbReference type="GO" id="GO:0045127">
    <property type="term" value="F:N-acetylglucosamine kinase activity"/>
    <property type="evidence" value="ECO:0007669"/>
    <property type="project" value="InterPro"/>
</dbReference>
<evidence type="ECO:0000313" key="1">
    <source>
        <dbReference type="EMBL" id="QCI85846.1"/>
    </source>
</evidence>
<protein>
    <submittedName>
        <fullName evidence="1">Uncharacterized protein</fullName>
    </submittedName>
</protein>
<dbReference type="Pfam" id="PF01869">
    <property type="entry name" value="BcrAD_BadFG"/>
    <property type="match status" value="1"/>
</dbReference>